<name>A0A1M7ZBL6_9BACT</name>
<protein>
    <submittedName>
        <fullName evidence="2">Rhs element Vgr protein</fullName>
    </submittedName>
</protein>
<dbReference type="SUPFAM" id="SSF69279">
    <property type="entry name" value="Phage tail proteins"/>
    <property type="match status" value="1"/>
</dbReference>
<dbReference type="OrthoDB" id="1907165at2"/>
<dbReference type="Pfam" id="PF04717">
    <property type="entry name" value="Phage_base_V"/>
    <property type="match status" value="1"/>
</dbReference>
<organism evidence="2 3">
    <name type="scientific">Algoriphagus zhangzhouensis</name>
    <dbReference type="NCBI Taxonomy" id="1073327"/>
    <lineage>
        <taxon>Bacteria</taxon>
        <taxon>Pseudomonadati</taxon>
        <taxon>Bacteroidota</taxon>
        <taxon>Cytophagia</taxon>
        <taxon>Cytophagales</taxon>
        <taxon>Cyclobacteriaceae</taxon>
        <taxon>Algoriphagus</taxon>
    </lineage>
</organism>
<reference evidence="3" key="1">
    <citation type="submission" date="2016-12" db="EMBL/GenBank/DDBJ databases">
        <authorList>
            <person name="Varghese N."/>
            <person name="Submissions S."/>
        </authorList>
    </citation>
    <scope>NUCLEOTIDE SEQUENCE [LARGE SCALE GENOMIC DNA]</scope>
    <source>
        <strain evidence="3">DSM 25035</strain>
    </source>
</reference>
<dbReference type="EMBL" id="FRXN01000002">
    <property type="protein sequence ID" value="SHO62240.1"/>
    <property type="molecule type" value="Genomic_DNA"/>
</dbReference>
<dbReference type="InterPro" id="IPR037026">
    <property type="entry name" value="Vgr_OB-fold_dom_sf"/>
</dbReference>
<dbReference type="InterPro" id="IPR006531">
    <property type="entry name" value="Gp5/Vgr_OB"/>
</dbReference>
<evidence type="ECO:0000313" key="2">
    <source>
        <dbReference type="EMBL" id="SHO62240.1"/>
    </source>
</evidence>
<dbReference type="NCBIfam" id="TIGR01646">
    <property type="entry name" value="vgr_GE"/>
    <property type="match status" value="1"/>
</dbReference>
<dbReference type="InterPro" id="IPR006533">
    <property type="entry name" value="T6SS_Vgr_RhsGE"/>
</dbReference>
<accession>A0A1M7ZBL6</accession>
<dbReference type="AlphaFoldDB" id="A0A1M7ZBL6"/>
<dbReference type="RefSeq" id="WP_073571629.1">
    <property type="nucleotide sequence ID" value="NZ_FRXN01000002.1"/>
</dbReference>
<feature type="domain" description="Gp5/Type VI secretion system Vgr protein OB-fold" evidence="1">
    <location>
        <begin position="380"/>
        <end position="456"/>
    </location>
</feature>
<dbReference type="Gene3D" id="2.40.50.230">
    <property type="entry name" value="Gp5 N-terminal domain"/>
    <property type="match status" value="1"/>
</dbReference>
<keyword evidence="3" id="KW-1185">Reference proteome</keyword>
<evidence type="ECO:0000259" key="1">
    <source>
        <dbReference type="Pfam" id="PF04717"/>
    </source>
</evidence>
<sequence length="585" mass="63597">MPLVPVNTENKEDIVSYTILSDGNALPPEVGIATIIVQKAVNKIPSARLVLFDGSVAESDFKLSAGDLFVPGKALEIKAGYHGIEETIFKGIIIRHGLEVTDSSSKLILELKSEAVKMTVGRKNKYFFDSADYEIIEEIIGSYSGLSADVESTTGSHPEMVQYYVTDWDFILTRAEINGKIALIEDETIKIIKPEVSADPIIDLQYAMNVVEFQAEMDARTQYAASKSFSWDQANQEIKEIEGADPGIDLQSDLSGADLSDVIGLSDFRLQHSGNVDDQELQAWADSKLLRSRLSKIQGQVKIKGHNTIKPGDMVNLDGFGSRFNGKAFVSSVYHEISPNQKWFTHLGLGLDSRFISRLYDDILDVPAAGVIPAIKGLHIGKVTELEDPDGEFRVRVFIPVIDPNSEGIWARVSTPDAGEGDDARGIFFVPEIGDEVIVGFINEDPRDPVILGQLYSSAKPAPFEQNEDNFQKGIVTKSQLKLVFDDDMKSITFETPNGNKVIISDDEGGILLEDENGNKVTMSSDGIQLESAKDFIIKASGDVTIEGTNVNLTANAQLKGEGSAGAEISSSGSTVISGSIVQIN</sequence>
<gene>
    <name evidence="2" type="ORF">SAMN04488108_2012</name>
</gene>
<evidence type="ECO:0000313" key="3">
    <source>
        <dbReference type="Proteomes" id="UP000184609"/>
    </source>
</evidence>
<proteinExistence type="predicted"/>
<dbReference type="Proteomes" id="UP000184609">
    <property type="component" value="Unassembled WGS sequence"/>
</dbReference>
<dbReference type="STRING" id="1073327.SAMN04488108_2012"/>
<dbReference type="SUPFAM" id="SSF69255">
    <property type="entry name" value="gp5 N-terminal domain-like"/>
    <property type="match status" value="1"/>
</dbReference>